<dbReference type="GO" id="GO:0016020">
    <property type="term" value="C:membrane"/>
    <property type="evidence" value="ECO:0007669"/>
    <property type="project" value="UniProtKB-SubCell"/>
</dbReference>
<evidence type="ECO:0000256" key="3">
    <source>
        <dbReference type="ARBA" id="ARBA00022448"/>
    </source>
</evidence>
<evidence type="ECO:0000256" key="1">
    <source>
        <dbReference type="ARBA" id="ARBA00004141"/>
    </source>
</evidence>
<reference evidence="13" key="1">
    <citation type="submission" date="2020-11" db="EMBL/GenBank/DDBJ databases">
        <authorList>
            <person name="Tran Van P."/>
        </authorList>
    </citation>
    <scope>NUCLEOTIDE SEQUENCE</scope>
</reference>
<evidence type="ECO:0000256" key="8">
    <source>
        <dbReference type="ARBA" id="ARBA00023065"/>
    </source>
</evidence>
<comment type="subcellular location">
    <subcellularLocation>
        <location evidence="1">Membrane</location>
        <topology evidence="1">Multi-pass membrane protein</topology>
    </subcellularLocation>
</comment>
<protein>
    <submittedName>
        <fullName evidence="13">Uncharacterized protein</fullName>
    </submittedName>
</protein>
<evidence type="ECO:0000256" key="9">
    <source>
        <dbReference type="ARBA" id="ARBA00023136"/>
    </source>
</evidence>
<dbReference type="Pfam" id="PF00858">
    <property type="entry name" value="ASC"/>
    <property type="match status" value="1"/>
</dbReference>
<evidence type="ECO:0000256" key="6">
    <source>
        <dbReference type="ARBA" id="ARBA00022989"/>
    </source>
</evidence>
<sequence length="172" mass="19480">MIGFHQYAGTWQSIIVESLKDGVYCGVWDISVDEHTAETFNSVKGRDESDFVIITIRNDWLIVASSYRRSGFPRGSPTVPNGSVVRRAFWVLLTLGLLLFSIWQIWIAVIKFYEVPRTTNIKIEKKRSLPFPAITICPLTPFKIVQPSEGGTDPLRMIPLLDSALDELIRNP</sequence>
<keyword evidence="10 12" id="KW-0739">Sodium transport</keyword>
<name>A0A7R8WRQ5_9CRUS</name>
<gene>
    <name evidence="13" type="ORF">CTOB1V02_LOCUS11121</name>
</gene>
<keyword evidence="6" id="KW-1133">Transmembrane helix</keyword>
<accession>A0A7R8WRQ5</accession>
<keyword evidence="11 12" id="KW-0407">Ion channel</keyword>
<proteinExistence type="inferred from homology"/>
<keyword evidence="8 12" id="KW-0406">Ion transport</keyword>
<dbReference type="PRINTS" id="PR01078">
    <property type="entry name" value="AMINACHANNEL"/>
</dbReference>
<organism evidence="13">
    <name type="scientific">Cyprideis torosa</name>
    <dbReference type="NCBI Taxonomy" id="163714"/>
    <lineage>
        <taxon>Eukaryota</taxon>
        <taxon>Metazoa</taxon>
        <taxon>Ecdysozoa</taxon>
        <taxon>Arthropoda</taxon>
        <taxon>Crustacea</taxon>
        <taxon>Oligostraca</taxon>
        <taxon>Ostracoda</taxon>
        <taxon>Podocopa</taxon>
        <taxon>Podocopida</taxon>
        <taxon>Cytherocopina</taxon>
        <taxon>Cytheroidea</taxon>
        <taxon>Cytherideidae</taxon>
        <taxon>Cyprideis</taxon>
    </lineage>
</organism>
<evidence type="ECO:0000256" key="5">
    <source>
        <dbReference type="ARBA" id="ARBA00022692"/>
    </source>
</evidence>
<feature type="non-terminal residue" evidence="13">
    <location>
        <position position="1"/>
    </location>
</feature>
<dbReference type="OrthoDB" id="8065060at2759"/>
<keyword evidence="7" id="KW-0915">Sodium</keyword>
<evidence type="ECO:0000256" key="12">
    <source>
        <dbReference type="RuleBase" id="RU000679"/>
    </source>
</evidence>
<dbReference type="EMBL" id="OB665994">
    <property type="protein sequence ID" value="CAD7233298.1"/>
    <property type="molecule type" value="Genomic_DNA"/>
</dbReference>
<evidence type="ECO:0000256" key="4">
    <source>
        <dbReference type="ARBA" id="ARBA00022461"/>
    </source>
</evidence>
<keyword evidence="5 12" id="KW-0812">Transmembrane</keyword>
<evidence type="ECO:0000313" key="13">
    <source>
        <dbReference type="EMBL" id="CAD7233298.1"/>
    </source>
</evidence>
<evidence type="ECO:0000256" key="2">
    <source>
        <dbReference type="ARBA" id="ARBA00007193"/>
    </source>
</evidence>
<comment type="similarity">
    <text evidence="2 12">Belongs to the amiloride-sensitive sodium channel (TC 1.A.6) family.</text>
</comment>
<dbReference type="AlphaFoldDB" id="A0A7R8WRQ5"/>
<dbReference type="InterPro" id="IPR001873">
    <property type="entry name" value="ENaC"/>
</dbReference>
<dbReference type="GO" id="GO:0005272">
    <property type="term" value="F:sodium channel activity"/>
    <property type="evidence" value="ECO:0007669"/>
    <property type="project" value="UniProtKB-KW"/>
</dbReference>
<evidence type="ECO:0000256" key="10">
    <source>
        <dbReference type="ARBA" id="ARBA00023201"/>
    </source>
</evidence>
<evidence type="ECO:0000256" key="11">
    <source>
        <dbReference type="ARBA" id="ARBA00023303"/>
    </source>
</evidence>
<evidence type="ECO:0000256" key="7">
    <source>
        <dbReference type="ARBA" id="ARBA00023053"/>
    </source>
</evidence>
<keyword evidence="3 12" id="KW-0813">Transport</keyword>
<keyword evidence="9" id="KW-0472">Membrane</keyword>
<keyword evidence="4 12" id="KW-0894">Sodium channel</keyword>